<dbReference type="InterPro" id="IPR016047">
    <property type="entry name" value="M23ase_b-sheet_dom"/>
</dbReference>
<dbReference type="SUPFAM" id="SSF51261">
    <property type="entry name" value="Duplicated hybrid motif"/>
    <property type="match status" value="1"/>
</dbReference>
<dbReference type="Gene3D" id="2.70.70.10">
    <property type="entry name" value="Glucose Permease (Domain IIA)"/>
    <property type="match status" value="1"/>
</dbReference>
<proteinExistence type="predicted"/>
<protein>
    <recommendedName>
        <fullName evidence="2">M23ase beta-sheet core domain-containing protein</fullName>
    </recommendedName>
</protein>
<sequence length="412" mass="44335">MFNFMPRTAIFYLSLSLLLLTACQLTSDVETAVSTSPPLALAAIATEPIPTATATATLLPSATWTPPATATQPPTLTPQPTQTSTATATPTQTATATAVPINRTCPNPAPLKPNYTRYFLAPEAWPQPLTSEAAAHFNFIKPVAGGGRTIINKSYPYGSDGGGRYLIHNGIDIAGALGDPLLAVADGTVVVSQADENELYGWRCSWYGQLVVLELDQQWQGQPIYVLYGHILNRTVEVGQRVQQGEQLAEVGVGGVSTVPHLHLEVRVGSNEFDASRNLMLWIDPGPTRGVLAGRLLDPQGRPWQGVVLTLIDGSGDEPQFINSWSYQGDPQDLINSDEVLAENFVFADVRPGEYILYVKLQGVEYRQPVQVMAGELTTVELITESYKTPTPTPDVPPTPESTATAVLDENG</sequence>
<dbReference type="PROSITE" id="PS51257">
    <property type="entry name" value="PROKAR_LIPOPROTEIN"/>
    <property type="match status" value="1"/>
</dbReference>
<gene>
    <name evidence="3" type="ORF">MNBD_CHLOROFLEXI01-2426</name>
</gene>
<feature type="region of interest" description="Disordered" evidence="1">
    <location>
        <begin position="388"/>
        <end position="412"/>
    </location>
</feature>
<accession>A0A3B0VYS8</accession>
<dbReference type="PANTHER" id="PTHR21666">
    <property type="entry name" value="PEPTIDASE-RELATED"/>
    <property type="match status" value="1"/>
</dbReference>
<dbReference type="InterPro" id="IPR011055">
    <property type="entry name" value="Dup_hybrid_motif"/>
</dbReference>
<dbReference type="Pfam" id="PF01551">
    <property type="entry name" value="Peptidase_M23"/>
    <property type="match status" value="1"/>
</dbReference>
<organism evidence="3">
    <name type="scientific">hydrothermal vent metagenome</name>
    <dbReference type="NCBI Taxonomy" id="652676"/>
    <lineage>
        <taxon>unclassified sequences</taxon>
        <taxon>metagenomes</taxon>
        <taxon>ecological metagenomes</taxon>
    </lineage>
</organism>
<evidence type="ECO:0000256" key="1">
    <source>
        <dbReference type="SAM" id="MobiDB-lite"/>
    </source>
</evidence>
<dbReference type="CDD" id="cd12797">
    <property type="entry name" value="M23_peptidase"/>
    <property type="match status" value="1"/>
</dbReference>
<reference evidence="3" key="1">
    <citation type="submission" date="2018-06" db="EMBL/GenBank/DDBJ databases">
        <authorList>
            <person name="Zhirakovskaya E."/>
        </authorList>
    </citation>
    <scope>NUCLEOTIDE SEQUENCE</scope>
</reference>
<dbReference type="InterPro" id="IPR050570">
    <property type="entry name" value="Cell_wall_metabolism_enzyme"/>
</dbReference>
<name>A0A3B0VYS8_9ZZZZ</name>
<feature type="compositionally biased region" description="Pro residues" evidence="1">
    <location>
        <begin position="391"/>
        <end position="400"/>
    </location>
</feature>
<feature type="region of interest" description="Disordered" evidence="1">
    <location>
        <begin position="61"/>
        <end position="95"/>
    </location>
</feature>
<evidence type="ECO:0000313" key="3">
    <source>
        <dbReference type="EMBL" id="VAW43567.1"/>
    </source>
</evidence>
<dbReference type="PANTHER" id="PTHR21666:SF270">
    <property type="entry name" value="MUREIN HYDROLASE ACTIVATOR ENVC"/>
    <property type="match status" value="1"/>
</dbReference>
<feature type="domain" description="M23ase beta-sheet core" evidence="2">
    <location>
        <begin position="167"/>
        <end position="274"/>
    </location>
</feature>
<dbReference type="GO" id="GO:0004222">
    <property type="term" value="F:metalloendopeptidase activity"/>
    <property type="evidence" value="ECO:0007669"/>
    <property type="project" value="TreeGrafter"/>
</dbReference>
<evidence type="ECO:0000259" key="2">
    <source>
        <dbReference type="Pfam" id="PF01551"/>
    </source>
</evidence>
<dbReference type="AlphaFoldDB" id="A0A3B0VYS8"/>
<dbReference type="EMBL" id="UOEU01001111">
    <property type="protein sequence ID" value="VAW43567.1"/>
    <property type="molecule type" value="Genomic_DNA"/>
</dbReference>